<dbReference type="EMBL" id="DS028119">
    <property type="protein sequence ID" value="EEY60985.1"/>
    <property type="molecule type" value="Genomic_DNA"/>
</dbReference>
<evidence type="ECO:0000256" key="3">
    <source>
        <dbReference type="ARBA" id="ARBA00023242"/>
    </source>
</evidence>
<reference evidence="8" key="1">
    <citation type="journal article" date="2009" name="Nature">
        <title>Genome sequence and analysis of the Irish potato famine pathogen Phytophthora infestans.</title>
        <authorList>
            <consortium name="The Broad Institute Genome Sequencing Platform"/>
            <person name="Haas B.J."/>
            <person name="Kamoun S."/>
            <person name="Zody M.C."/>
            <person name="Jiang R.H."/>
            <person name="Handsaker R.E."/>
            <person name="Cano L.M."/>
            <person name="Grabherr M."/>
            <person name="Kodira C.D."/>
            <person name="Raffaele S."/>
            <person name="Torto-Alalibo T."/>
            <person name="Bozkurt T.O."/>
            <person name="Ah-Fong A.M."/>
            <person name="Alvarado L."/>
            <person name="Anderson V.L."/>
            <person name="Armstrong M.R."/>
            <person name="Avrova A."/>
            <person name="Baxter L."/>
            <person name="Beynon J."/>
            <person name="Boevink P.C."/>
            <person name="Bollmann S.R."/>
            <person name="Bos J.I."/>
            <person name="Bulone V."/>
            <person name="Cai G."/>
            <person name="Cakir C."/>
            <person name="Carrington J.C."/>
            <person name="Chawner M."/>
            <person name="Conti L."/>
            <person name="Costanzo S."/>
            <person name="Ewan R."/>
            <person name="Fahlgren N."/>
            <person name="Fischbach M.A."/>
            <person name="Fugelstad J."/>
            <person name="Gilroy E.M."/>
            <person name="Gnerre S."/>
            <person name="Green P.J."/>
            <person name="Grenville-Briggs L.J."/>
            <person name="Griffith J."/>
            <person name="Grunwald N.J."/>
            <person name="Horn K."/>
            <person name="Horner N.R."/>
            <person name="Hu C.H."/>
            <person name="Huitema E."/>
            <person name="Jeong D.H."/>
            <person name="Jones A.M."/>
            <person name="Jones J.D."/>
            <person name="Jones R.W."/>
            <person name="Karlsson E.K."/>
            <person name="Kunjeti S.G."/>
            <person name="Lamour K."/>
            <person name="Liu Z."/>
            <person name="Ma L."/>
            <person name="Maclean D."/>
            <person name="Chibucos M.C."/>
            <person name="McDonald H."/>
            <person name="McWalters J."/>
            <person name="Meijer H.J."/>
            <person name="Morgan W."/>
            <person name="Morris P.F."/>
            <person name="Munro C.A."/>
            <person name="O'Neill K."/>
            <person name="Ospina-Giraldo M."/>
            <person name="Pinzon A."/>
            <person name="Pritchard L."/>
            <person name="Ramsahoye B."/>
            <person name="Ren Q."/>
            <person name="Restrepo S."/>
            <person name="Roy S."/>
            <person name="Sadanandom A."/>
            <person name="Savidor A."/>
            <person name="Schornack S."/>
            <person name="Schwartz D.C."/>
            <person name="Schumann U.D."/>
            <person name="Schwessinger B."/>
            <person name="Seyer L."/>
            <person name="Sharpe T."/>
            <person name="Silvar C."/>
            <person name="Song J."/>
            <person name="Studholme D.J."/>
            <person name="Sykes S."/>
            <person name="Thines M."/>
            <person name="van de Vondervoort P.J."/>
            <person name="Phuntumart V."/>
            <person name="Wawra S."/>
            <person name="Weide R."/>
            <person name="Win J."/>
            <person name="Young C."/>
            <person name="Zhou S."/>
            <person name="Fry W."/>
            <person name="Meyers B.C."/>
            <person name="van West P."/>
            <person name="Ristaino J."/>
            <person name="Govers F."/>
            <person name="Birch P.R."/>
            <person name="Whisson S.C."/>
            <person name="Judelson H.S."/>
            <person name="Nusbaum C."/>
        </authorList>
    </citation>
    <scope>NUCLEOTIDE SEQUENCE [LARGE SCALE GENOMIC DNA]</scope>
    <source>
        <strain evidence="8">T30-4</strain>
    </source>
</reference>
<dbReference type="GO" id="GO:0006355">
    <property type="term" value="P:regulation of DNA-templated transcription"/>
    <property type="evidence" value="ECO:0007669"/>
    <property type="project" value="InterPro"/>
</dbReference>
<dbReference type="GeneID" id="9477599"/>
<evidence type="ECO:0000256" key="2">
    <source>
        <dbReference type="ARBA" id="ARBA00023163"/>
    </source>
</evidence>
<keyword evidence="3 4" id="KW-0539">Nucleus</keyword>
<keyword evidence="1" id="KW-0805">Transcription regulation</keyword>
<dbReference type="Proteomes" id="UP000006643">
    <property type="component" value="Unassembled WGS sequence"/>
</dbReference>
<name>D0MUY9_PHYIT</name>
<dbReference type="InParanoid" id="D0MUY9"/>
<evidence type="ECO:0000313" key="8">
    <source>
        <dbReference type="Proteomes" id="UP000006643"/>
    </source>
</evidence>
<organism evidence="7 8">
    <name type="scientific">Phytophthora infestans (strain T30-4)</name>
    <name type="common">Potato late blight agent</name>
    <dbReference type="NCBI Taxonomy" id="403677"/>
    <lineage>
        <taxon>Eukaryota</taxon>
        <taxon>Sar</taxon>
        <taxon>Stramenopiles</taxon>
        <taxon>Oomycota</taxon>
        <taxon>Peronosporomycetes</taxon>
        <taxon>Peronosporales</taxon>
        <taxon>Peronosporaceae</taxon>
        <taxon>Phytophthora</taxon>
    </lineage>
</organism>
<sequence>MSDARQKNVVVSKPILYGSVATYLGRKAEETKTHRWSIYLRGVDNEDLSYMISKVVISLHVSFANPVREPPYEVTELGWGEFETRIQIYFHDPNERPISIIHLLVLYPPNSQPASTKKPVVSEFYDELVFNEPTEFFYKKLMAGPDRQSPPLTMQDHLPTYSDVEVLKTLARAENFVQKEVQDTKNLLLSADVEIKELKERIAEHTKKKKQADKLAATHTTICLQPHFGVTGKRSLAATWDALERLSDNLSSPVALWVRWKVSAVSAAAALESVDDVGSSVLYPQTNKTSRRDVLYSSGVSTGISGTIGCHSVLNTTMIRVRHESSPTNNGAPSKLLNNCYRGC</sequence>
<dbReference type="eggNOG" id="KOG3149">
    <property type="taxonomic scope" value="Eukaryota"/>
</dbReference>
<dbReference type="RefSeq" id="XP_002907902.1">
    <property type="nucleotide sequence ID" value="XM_002907856.1"/>
</dbReference>
<dbReference type="KEGG" id="pif:PITG_01229"/>
<dbReference type="InterPro" id="IPR005033">
    <property type="entry name" value="YEATS"/>
</dbReference>
<feature type="domain" description="YEATS" evidence="6">
    <location>
        <begin position="5"/>
        <end position="144"/>
    </location>
</feature>
<keyword evidence="2" id="KW-0804">Transcription</keyword>
<dbReference type="GO" id="GO:0005634">
    <property type="term" value="C:nucleus"/>
    <property type="evidence" value="ECO:0007669"/>
    <property type="project" value="UniProtKB-SubCell"/>
</dbReference>
<dbReference type="STRING" id="403677.D0MUY9"/>
<evidence type="ECO:0000256" key="4">
    <source>
        <dbReference type="PROSITE-ProRule" id="PRU00376"/>
    </source>
</evidence>
<dbReference type="AlphaFoldDB" id="D0MUY9"/>
<keyword evidence="8" id="KW-1185">Reference proteome</keyword>
<proteinExistence type="predicted"/>
<dbReference type="Gene3D" id="2.60.40.1970">
    <property type="entry name" value="YEATS domain"/>
    <property type="match status" value="1"/>
</dbReference>
<dbReference type="FunCoup" id="D0MUY9">
    <property type="interactions" value="266"/>
</dbReference>
<accession>D0MUY9</accession>
<keyword evidence="5" id="KW-0175">Coiled coil</keyword>
<evidence type="ECO:0000259" key="6">
    <source>
        <dbReference type="PROSITE" id="PS51037"/>
    </source>
</evidence>
<evidence type="ECO:0000313" key="7">
    <source>
        <dbReference type="EMBL" id="EEY60985.1"/>
    </source>
</evidence>
<dbReference type="VEuPathDB" id="FungiDB:PITG_01229"/>
<dbReference type="PROSITE" id="PS51037">
    <property type="entry name" value="YEATS"/>
    <property type="match status" value="1"/>
</dbReference>
<dbReference type="Pfam" id="PF03366">
    <property type="entry name" value="YEATS"/>
    <property type="match status" value="1"/>
</dbReference>
<dbReference type="PANTHER" id="PTHR47573:SF1">
    <property type="entry name" value="PROTEIN AF-9 HOMOLOG"/>
    <property type="match status" value="1"/>
</dbReference>
<dbReference type="InterPro" id="IPR038704">
    <property type="entry name" value="YEAST_sf"/>
</dbReference>
<protein>
    <recommendedName>
        <fullName evidence="6">YEATS domain-containing protein</fullName>
    </recommendedName>
</protein>
<dbReference type="InterPro" id="IPR055129">
    <property type="entry name" value="YEATS_dom"/>
</dbReference>
<gene>
    <name evidence="7" type="ORF">PITG_01229</name>
</gene>
<dbReference type="PANTHER" id="PTHR47573">
    <property type="entry name" value="PROTEIN AF-9 HOMOLOG"/>
    <property type="match status" value="1"/>
</dbReference>
<evidence type="ECO:0000256" key="1">
    <source>
        <dbReference type="ARBA" id="ARBA00023015"/>
    </source>
</evidence>
<comment type="subcellular location">
    <subcellularLocation>
        <location evidence="4">Nucleus</location>
    </subcellularLocation>
</comment>
<dbReference type="CDD" id="cd16910">
    <property type="entry name" value="YEATS_TFIID14_like"/>
    <property type="match status" value="1"/>
</dbReference>
<dbReference type="OrthoDB" id="16041at2759"/>
<evidence type="ECO:0000256" key="5">
    <source>
        <dbReference type="SAM" id="Coils"/>
    </source>
</evidence>
<dbReference type="HOGENOM" id="CLU_807687_0_0_1"/>
<feature type="coiled-coil region" evidence="5">
    <location>
        <begin position="181"/>
        <end position="215"/>
    </location>
</feature>